<comment type="caution">
    <text evidence="2">The sequence shown here is derived from an EMBL/GenBank/DDBJ whole genome shotgun (WGS) entry which is preliminary data.</text>
</comment>
<feature type="transmembrane region" description="Helical" evidence="1">
    <location>
        <begin position="29"/>
        <end position="51"/>
    </location>
</feature>
<reference evidence="2 3" key="1">
    <citation type="journal article" date="2014" name="Agronomy (Basel)">
        <title>A Draft Genome Sequence for Ensete ventricosum, the Drought-Tolerant Tree Against Hunger.</title>
        <authorList>
            <person name="Harrison J."/>
            <person name="Moore K.A."/>
            <person name="Paszkiewicz K."/>
            <person name="Jones T."/>
            <person name="Grant M."/>
            <person name="Ambacheew D."/>
            <person name="Muzemil S."/>
            <person name="Studholme D.J."/>
        </authorList>
    </citation>
    <scope>NUCLEOTIDE SEQUENCE [LARGE SCALE GENOMIC DNA]</scope>
</reference>
<sequence>MLIPCVCLHHAGAGGALREHRQEKVGREFMALSAFAATLIIWVIVDFRMAFCERLLPFWGKAGNALSKDYLLHHAKLAATTTSSAMTRWRPR</sequence>
<keyword evidence="1" id="KW-1133">Transmembrane helix</keyword>
<dbReference type="AlphaFoldDB" id="A0A426YAR0"/>
<accession>A0A426YAR0</accession>
<evidence type="ECO:0000313" key="2">
    <source>
        <dbReference type="EMBL" id="RRT48770.1"/>
    </source>
</evidence>
<name>A0A426YAR0_ENSVE</name>
<proteinExistence type="predicted"/>
<evidence type="ECO:0000313" key="3">
    <source>
        <dbReference type="Proteomes" id="UP000287651"/>
    </source>
</evidence>
<keyword evidence="1" id="KW-0472">Membrane</keyword>
<protein>
    <submittedName>
        <fullName evidence="2">Uncharacterized protein</fullName>
    </submittedName>
</protein>
<evidence type="ECO:0000256" key="1">
    <source>
        <dbReference type="SAM" id="Phobius"/>
    </source>
</evidence>
<organism evidence="2 3">
    <name type="scientific">Ensete ventricosum</name>
    <name type="common">Abyssinian banana</name>
    <name type="synonym">Musa ensete</name>
    <dbReference type="NCBI Taxonomy" id="4639"/>
    <lineage>
        <taxon>Eukaryota</taxon>
        <taxon>Viridiplantae</taxon>
        <taxon>Streptophyta</taxon>
        <taxon>Embryophyta</taxon>
        <taxon>Tracheophyta</taxon>
        <taxon>Spermatophyta</taxon>
        <taxon>Magnoliopsida</taxon>
        <taxon>Liliopsida</taxon>
        <taxon>Zingiberales</taxon>
        <taxon>Musaceae</taxon>
        <taxon>Ensete</taxon>
    </lineage>
</organism>
<keyword evidence="1" id="KW-0812">Transmembrane</keyword>
<dbReference type="EMBL" id="AMZH03013740">
    <property type="protein sequence ID" value="RRT48770.1"/>
    <property type="molecule type" value="Genomic_DNA"/>
</dbReference>
<gene>
    <name evidence="2" type="ORF">B296_00029051</name>
</gene>
<dbReference type="Proteomes" id="UP000287651">
    <property type="component" value="Unassembled WGS sequence"/>
</dbReference>